<evidence type="ECO:0000256" key="5">
    <source>
        <dbReference type="ARBA" id="ARBA00023274"/>
    </source>
</evidence>
<feature type="region of interest" description="Disordered" evidence="9">
    <location>
        <begin position="299"/>
        <end position="339"/>
    </location>
</feature>
<dbReference type="Pfam" id="PF04280">
    <property type="entry name" value="Tim44"/>
    <property type="match status" value="1"/>
</dbReference>
<gene>
    <name evidence="11" type="ORF">KQX54_012748</name>
</gene>
<evidence type="ECO:0000256" key="6">
    <source>
        <dbReference type="ARBA" id="ARBA00038073"/>
    </source>
</evidence>
<protein>
    <recommendedName>
        <fullName evidence="7">Large ribosomal subunit protein mL45</fullName>
    </recommendedName>
    <alternativeName>
        <fullName evidence="8">39S ribosomal protein L45, mitochondrial</fullName>
    </alternativeName>
</protein>
<comment type="subcellular location">
    <subcellularLocation>
        <location evidence="1">Mitochondrion</location>
    </subcellularLocation>
</comment>
<dbReference type="GO" id="GO:0005739">
    <property type="term" value="C:mitochondrion"/>
    <property type="evidence" value="ECO:0007669"/>
    <property type="project" value="UniProtKB-SubCell"/>
</dbReference>
<dbReference type="InterPro" id="IPR007379">
    <property type="entry name" value="Tim44-like_dom"/>
</dbReference>
<dbReference type="GO" id="GO:0005840">
    <property type="term" value="C:ribosome"/>
    <property type="evidence" value="ECO:0007669"/>
    <property type="project" value="UniProtKB-KW"/>
</dbReference>
<dbReference type="FunFam" id="3.10.450.240:FF:000003">
    <property type="entry name" value="39S ribosomal protein L45, mitochondrial"/>
    <property type="match status" value="1"/>
</dbReference>
<dbReference type="GO" id="GO:1990904">
    <property type="term" value="C:ribonucleoprotein complex"/>
    <property type="evidence" value="ECO:0007669"/>
    <property type="project" value="UniProtKB-KW"/>
</dbReference>
<keyword evidence="5" id="KW-0687">Ribonucleoprotein</keyword>
<dbReference type="InterPro" id="IPR051975">
    <property type="entry name" value="mtLSU_mL45"/>
</dbReference>
<evidence type="ECO:0000256" key="2">
    <source>
        <dbReference type="ARBA" id="ARBA00022946"/>
    </source>
</evidence>
<evidence type="ECO:0000256" key="1">
    <source>
        <dbReference type="ARBA" id="ARBA00004173"/>
    </source>
</evidence>
<dbReference type="PANTHER" id="PTHR28554:SF1">
    <property type="entry name" value="LARGE RIBOSOMAL SUBUNIT PROTEIN ML45"/>
    <property type="match status" value="1"/>
</dbReference>
<dbReference type="SUPFAM" id="SSF54427">
    <property type="entry name" value="NTF2-like"/>
    <property type="match status" value="1"/>
</dbReference>
<evidence type="ECO:0000256" key="8">
    <source>
        <dbReference type="ARBA" id="ARBA00043031"/>
    </source>
</evidence>
<sequence length="339" mass="39394">MSNLVSRAFNYFCGVRPNNSSLLLSVTNKSIILNQIKYRHTKHWNPKFKQFRKEKVIKVKLPDFNEYDENVSQEKIKAQFKEQGLMPSRPWIEKPIFIGCTGSIFEPYVPPEGDGKFSIVTTTGVKQKADFMKKKGTSYLAVRKIRTFDEEFSIGEFEDEAQQIYLKAHEAMAKKDKEELRLYVTERAHPEIQHNTLDKTIHWTFNESLEPPRVVHARCTNVISKENIFAQVTVRFHNQQTLAVYDRFGRLIHGSEIVKKDVLEYVVFEKHIANQYGTWRIHAKIIPPWMPEKEHANRTYILQPESPDDEDDAAKKDSSSEALQTAPITKNDPQPQINT</sequence>
<keyword evidence="12" id="KW-1185">Reference proteome</keyword>
<proteinExistence type="inferred from homology"/>
<dbReference type="InterPro" id="IPR032710">
    <property type="entry name" value="NTF2-like_dom_sf"/>
</dbReference>
<dbReference type="Gene3D" id="3.10.450.240">
    <property type="match status" value="1"/>
</dbReference>
<evidence type="ECO:0000259" key="10">
    <source>
        <dbReference type="SMART" id="SM00978"/>
    </source>
</evidence>
<dbReference type="Proteomes" id="UP000826195">
    <property type="component" value="Unassembled WGS sequence"/>
</dbReference>
<comment type="similarity">
    <text evidence="6">Belongs to the mitochondrion-specific ribosomal protein mL45 family.</text>
</comment>
<evidence type="ECO:0000256" key="7">
    <source>
        <dbReference type="ARBA" id="ARBA00039448"/>
    </source>
</evidence>
<keyword evidence="4" id="KW-0496">Mitochondrion</keyword>
<accession>A0AAV7IRL7</accession>
<name>A0AAV7IRL7_COTGL</name>
<evidence type="ECO:0000313" key="11">
    <source>
        <dbReference type="EMBL" id="KAH0554800.1"/>
    </source>
</evidence>
<feature type="compositionally biased region" description="Polar residues" evidence="9">
    <location>
        <begin position="326"/>
        <end position="339"/>
    </location>
</feature>
<comment type="caution">
    <text evidence="11">The sequence shown here is derived from an EMBL/GenBank/DDBJ whole genome shotgun (WGS) entry which is preliminary data.</text>
</comment>
<dbReference type="SMART" id="SM00978">
    <property type="entry name" value="Tim44"/>
    <property type="match status" value="1"/>
</dbReference>
<evidence type="ECO:0000313" key="12">
    <source>
        <dbReference type="Proteomes" id="UP000826195"/>
    </source>
</evidence>
<dbReference type="EMBL" id="JAHXZJ010001119">
    <property type="protein sequence ID" value="KAH0554800.1"/>
    <property type="molecule type" value="Genomic_DNA"/>
</dbReference>
<evidence type="ECO:0000256" key="3">
    <source>
        <dbReference type="ARBA" id="ARBA00022980"/>
    </source>
</evidence>
<organism evidence="11 12">
    <name type="scientific">Cotesia glomerata</name>
    <name type="common">Lepidopteran parasitic wasp</name>
    <name type="synonym">Apanteles glomeratus</name>
    <dbReference type="NCBI Taxonomy" id="32391"/>
    <lineage>
        <taxon>Eukaryota</taxon>
        <taxon>Metazoa</taxon>
        <taxon>Ecdysozoa</taxon>
        <taxon>Arthropoda</taxon>
        <taxon>Hexapoda</taxon>
        <taxon>Insecta</taxon>
        <taxon>Pterygota</taxon>
        <taxon>Neoptera</taxon>
        <taxon>Endopterygota</taxon>
        <taxon>Hymenoptera</taxon>
        <taxon>Apocrita</taxon>
        <taxon>Ichneumonoidea</taxon>
        <taxon>Braconidae</taxon>
        <taxon>Microgastrinae</taxon>
        <taxon>Cotesia</taxon>
    </lineage>
</organism>
<feature type="domain" description="Tim44-like" evidence="10">
    <location>
        <begin position="138"/>
        <end position="286"/>
    </location>
</feature>
<keyword evidence="2" id="KW-0809">Transit peptide</keyword>
<dbReference type="PANTHER" id="PTHR28554">
    <property type="entry name" value="39S RIBOSOMAL PROTEIN L45, MITOCHONDRIAL"/>
    <property type="match status" value="1"/>
</dbReference>
<keyword evidence="3" id="KW-0689">Ribosomal protein</keyword>
<evidence type="ECO:0000256" key="4">
    <source>
        <dbReference type="ARBA" id="ARBA00023128"/>
    </source>
</evidence>
<reference evidence="11 12" key="1">
    <citation type="journal article" date="2021" name="J. Hered.">
        <title>A chromosome-level genome assembly of the parasitoid wasp, Cotesia glomerata (Hymenoptera: Braconidae).</title>
        <authorList>
            <person name="Pinto B.J."/>
            <person name="Weis J.J."/>
            <person name="Gamble T."/>
            <person name="Ode P.J."/>
            <person name="Paul R."/>
            <person name="Zaspel J.M."/>
        </authorList>
    </citation>
    <scope>NUCLEOTIDE SEQUENCE [LARGE SCALE GENOMIC DNA]</scope>
    <source>
        <strain evidence="11">CgM1</strain>
    </source>
</reference>
<dbReference type="AlphaFoldDB" id="A0AAV7IRL7"/>
<evidence type="ECO:0000256" key="9">
    <source>
        <dbReference type="SAM" id="MobiDB-lite"/>
    </source>
</evidence>